<keyword evidence="2" id="KW-0808">Transferase</keyword>
<accession>A0A6P6X3U6</accession>
<evidence type="ECO:0000256" key="1">
    <source>
        <dbReference type="ARBA" id="ARBA00009995"/>
    </source>
</evidence>
<dbReference type="OrthoDB" id="5835829at2759"/>
<dbReference type="RefSeq" id="XP_027121631.2">
    <property type="nucleotide sequence ID" value="XM_027265830.2"/>
</dbReference>
<evidence type="ECO:0000256" key="2">
    <source>
        <dbReference type="ARBA" id="ARBA00022679"/>
    </source>
</evidence>
<gene>
    <name evidence="4" type="primary">LOC113738586</name>
</gene>
<dbReference type="PANTHER" id="PTHR48047:SF242">
    <property type="entry name" value="UDP-GLYCOSYLTRANSFERASE 89B2-LIKE"/>
    <property type="match status" value="1"/>
</dbReference>
<protein>
    <submittedName>
        <fullName evidence="4">Flavonol 3-O-glucosyltransferase UGT89B1-like</fullName>
    </submittedName>
</protein>
<dbReference type="Pfam" id="PF00201">
    <property type="entry name" value="UDPGT"/>
    <property type="match status" value="1"/>
</dbReference>
<dbReference type="GO" id="GO:0035251">
    <property type="term" value="F:UDP-glucosyltransferase activity"/>
    <property type="evidence" value="ECO:0007669"/>
    <property type="project" value="TreeGrafter"/>
</dbReference>
<keyword evidence="3" id="KW-1185">Reference proteome</keyword>
<evidence type="ECO:0000313" key="3">
    <source>
        <dbReference type="Proteomes" id="UP001652660"/>
    </source>
</evidence>
<proteinExistence type="inferred from homology"/>
<reference evidence="3" key="1">
    <citation type="journal article" date="2025" name="Foods">
        <title>Unveiling the Microbial Signatures of Arabica Coffee Cherries: Insights into Ripeness Specific Diversity, Functional Traits, and Implications for Quality and Safety.</title>
        <authorList>
            <consortium name="RefSeq"/>
            <person name="Tenea G.N."/>
            <person name="Cifuentes V."/>
            <person name="Reyes P."/>
            <person name="Cevallos-Vallejos M."/>
        </authorList>
    </citation>
    <scope>NUCLEOTIDE SEQUENCE [LARGE SCALE GENOMIC DNA]</scope>
</reference>
<dbReference type="CDD" id="cd03784">
    <property type="entry name" value="GT1_Gtf-like"/>
    <property type="match status" value="1"/>
</dbReference>
<dbReference type="SUPFAM" id="SSF53756">
    <property type="entry name" value="UDP-Glycosyltransferase/glycogen phosphorylase"/>
    <property type="match status" value="1"/>
</dbReference>
<dbReference type="Gene3D" id="3.40.50.2000">
    <property type="entry name" value="Glycogen Phosphorylase B"/>
    <property type="match status" value="2"/>
</dbReference>
<evidence type="ECO:0000313" key="4">
    <source>
        <dbReference type="RefSeq" id="XP_027121631.2"/>
    </source>
</evidence>
<organism evidence="3 4">
    <name type="scientific">Coffea arabica</name>
    <name type="common">Arabian coffee</name>
    <dbReference type="NCBI Taxonomy" id="13443"/>
    <lineage>
        <taxon>Eukaryota</taxon>
        <taxon>Viridiplantae</taxon>
        <taxon>Streptophyta</taxon>
        <taxon>Embryophyta</taxon>
        <taxon>Tracheophyta</taxon>
        <taxon>Spermatophyta</taxon>
        <taxon>Magnoliopsida</taxon>
        <taxon>eudicotyledons</taxon>
        <taxon>Gunneridae</taxon>
        <taxon>Pentapetalae</taxon>
        <taxon>asterids</taxon>
        <taxon>lamiids</taxon>
        <taxon>Gentianales</taxon>
        <taxon>Rubiaceae</taxon>
        <taxon>Ixoroideae</taxon>
        <taxon>Gardenieae complex</taxon>
        <taxon>Bertiereae - Coffeeae clade</taxon>
        <taxon>Coffeeae</taxon>
        <taxon>Coffea</taxon>
    </lineage>
</organism>
<dbReference type="GeneID" id="113738586"/>
<comment type="similarity">
    <text evidence="1">Belongs to the UDP-glycosyltransferase family.</text>
</comment>
<dbReference type="Proteomes" id="UP001652660">
    <property type="component" value="Chromosome 4c"/>
</dbReference>
<dbReference type="AlphaFoldDB" id="A0A6P6X3U6"/>
<name>A0A6P6X3U6_COFAR</name>
<dbReference type="PANTHER" id="PTHR48047">
    <property type="entry name" value="GLYCOSYLTRANSFERASE"/>
    <property type="match status" value="1"/>
</dbReference>
<reference evidence="4" key="2">
    <citation type="submission" date="2025-08" db="UniProtKB">
        <authorList>
            <consortium name="RefSeq"/>
        </authorList>
    </citation>
    <scope>IDENTIFICATION</scope>
    <source>
        <tissue evidence="4">Leaves</tissue>
    </source>
</reference>
<dbReference type="InterPro" id="IPR002213">
    <property type="entry name" value="UDP_glucos_trans"/>
</dbReference>
<sequence>MSISPNQSPHVLLFPYPTAGHVIPLLDLANLLLTKGLTITILVTPPNLPLLDPLLSTHPSTSIQRLVLSLPELVNSSGVNFATRLRATAQLHDTVLEWFQSQQSPPVAIISDFFLGWTHHLAAQLGVPRVVFWPSGAHHALILHHLWHNLSEKISSMNEDSMISFPSLPNSPAYPLWQVAELITQSKPGEPDWEFFRDNFLSNARSWGIIINSFRDLEDTCINLVKTEICHDEVWAIGPLVLSSSASTAAATGDTSALSNRGGSSAVPLDEVMTWLDDKADDSVVYVCFGSREVLTSQQTDALAAALECSGVHFIWCAREAPQNKGQVSGDDQTSALLTMEYEDRVAGKGLIIRGWAPQVAILQHRAVGAFLTHCGWNSVLEGVAAGVVLLTWPIGADQFANAGLLVDELGLAIPACLGGPKVVPDSTKLAQVFVGSVSVDGQPKRAKVVEMRDAASRAVQNGGSSSKDLDDLVKHLRDLKQEKS</sequence>